<dbReference type="InterPro" id="IPR006597">
    <property type="entry name" value="Sel1-like"/>
</dbReference>
<comment type="caution">
    <text evidence="1">The sequence shown here is derived from an EMBL/GenBank/DDBJ whole genome shotgun (WGS) entry which is preliminary data.</text>
</comment>
<keyword evidence="1" id="KW-0808">Transferase</keyword>
<dbReference type="AlphaFoldDB" id="A0A8H3R9J8"/>
<sequence length="139" mass="16412">MELEQMKIIIKHLIHLLIHQEINHIFAQYFVGECYEYEYGTIKDEESIEKDLEKASYWYEKAVNNGHLIAMHNLGLNYIDGEVDKQKAFELYQELANLGRMVAQESLGTMYVNGDWITKVIDKAIYWYEKSAKQDIKTQ</sequence>
<dbReference type="PANTHER" id="PTHR43628">
    <property type="entry name" value="ACTIVATOR OF C KINASE PROTEIN 1-RELATED"/>
    <property type="match status" value="1"/>
</dbReference>
<dbReference type="OrthoDB" id="2384430at2759"/>
<dbReference type="SMART" id="SM00671">
    <property type="entry name" value="SEL1"/>
    <property type="match status" value="3"/>
</dbReference>
<protein>
    <submittedName>
        <fullName evidence="1">Kinase-like domain-containing protein</fullName>
    </submittedName>
</protein>
<dbReference type="PANTHER" id="PTHR43628:SF1">
    <property type="entry name" value="CHITIN SYNTHASE REGULATORY FACTOR 2-RELATED"/>
    <property type="match status" value="1"/>
</dbReference>
<name>A0A8H3R9J8_9GLOM</name>
<proteinExistence type="predicted"/>
<dbReference type="InterPro" id="IPR011990">
    <property type="entry name" value="TPR-like_helical_dom_sf"/>
</dbReference>
<evidence type="ECO:0000313" key="2">
    <source>
        <dbReference type="Proteomes" id="UP000615446"/>
    </source>
</evidence>
<dbReference type="InterPro" id="IPR052945">
    <property type="entry name" value="Mitotic_Regulator"/>
</dbReference>
<dbReference type="GO" id="GO:0016301">
    <property type="term" value="F:kinase activity"/>
    <property type="evidence" value="ECO:0007669"/>
    <property type="project" value="UniProtKB-KW"/>
</dbReference>
<dbReference type="Gene3D" id="1.25.40.10">
    <property type="entry name" value="Tetratricopeptide repeat domain"/>
    <property type="match status" value="1"/>
</dbReference>
<gene>
    <name evidence="1" type="ORF">RCL2_003101900</name>
</gene>
<evidence type="ECO:0000313" key="1">
    <source>
        <dbReference type="EMBL" id="GET04720.1"/>
    </source>
</evidence>
<dbReference type="Pfam" id="PF08238">
    <property type="entry name" value="Sel1"/>
    <property type="match status" value="3"/>
</dbReference>
<accession>A0A8H3R9J8</accession>
<dbReference type="EMBL" id="BLAL01000356">
    <property type="protein sequence ID" value="GET04720.1"/>
    <property type="molecule type" value="Genomic_DNA"/>
</dbReference>
<dbReference type="SUPFAM" id="SSF81901">
    <property type="entry name" value="HCP-like"/>
    <property type="match status" value="1"/>
</dbReference>
<organism evidence="1 2">
    <name type="scientific">Rhizophagus clarus</name>
    <dbReference type="NCBI Taxonomy" id="94130"/>
    <lineage>
        <taxon>Eukaryota</taxon>
        <taxon>Fungi</taxon>
        <taxon>Fungi incertae sedis</taxon>
        <taxon>Mucoromycota</taxon>
        <taxon>Glomeromycotina</taxon>
        <taxon>Glomeromycetes</taxon>
        <taxon>Glomerales</taxon>
        <taxon>Glomeraceae</taxon>
        <taxon>Rhizophagus</taxon>
    </lineage>
</organism>
<reference evidence="1" key="1">
    <citation type="submission" date="2019-10" db="EMBL/GenBank/DDBJ databases">
        <title>Conservation and host-specific expression of non-tandemly repeated heterogenous ribosome RNA gene in arbuscular mycorrhizal fungi.</title>
        <authorList>
            <person name="Maeda T."/>
            <person name="Kobayashi Y."/>
            <person name="Nakagawa T."/>
            <person name="Ezawa T."/>
            <person name="Yamaguchi K."/>
            <person name="Bino T."/>
            <person name="Nishimoto Y."/>
            <person name="Shigenobu S."/>
            <person name="Kawaguchi M."/>
        </authorList>
    </citation>
    <scope>NUCLEOTIDE SEQUENCE</scope>
    <source>
        <strain evidence="1">HR1</strain>
    </source>
</reference>
<keyword evidence="1" id="KW-0418">Kinase</keyword>
<dbReference type="Proteomes" id="UP000615446">
    <property type="component" value="Unassembled WGS sequence"/>
</dbReference>